<dbReference type="GO" id="GO:0000956">
    <property type="term" value="P:nuclear-transcribed mRNA catabolic process"/>
    <property type="evidence" value="ECO:0007669"/>
    <property type="project" value="UniProtKB-UniRule"/>
</dbReference>
<dbReference type="Proteomes" id="UP001161017">
    <property type="component" value="Unassembled WGS sequence"/>
</dbReference>
<organism evidence="11 12">
    <name type="scientific">Ramalina farinacea</name>
    <dbReference type="NCBI Taxonomy" id="258253"/>
    <lineage>
        <taxon>Eukaryota</taxon>
        <taxon>Fungi</taxon>
        <taxon>Dikarya</taxon>
        <taxon>Ascomycota</taxon>
        <taxon>Pezizomycotina</taxon>
        <taxon>Lecanoromycetes</taxon>
        <taxon>OSLEUM clade</taxon>
        <taxon>Lecanoromycetidae</taxon>
        <taxon>Lecanorales</taxon>
        <taxon>Lecanorineae</taxon>
        <taxon>Ramalinaceae</taxon>
        <taxon>Ramalina</taxon>
    </lineage>
</organism>
<dbReference type="GO" id="GO:0005681">
    <property type="term" value="C:spliceosomal complex"/>
    <property type="evidence" value="ECO:0007669"/>
    <property type="project" value="UniProtKB-UniRule"/>
</dbReference>
<keyword evidence="12" id="KW-1185">Reference proteome</keyword>
<dbReference type="Gene3D" id="2.30.30.100">
    <property type="match status" value="1"/>
</dbReference>
<dbReference type="SMART" id="SM00651">
    <property type="entry name" value="Sm"/>
    <property type="match status" value="1"/>
</dbReference>
<evidence type="ECO:0000256" key="5">
    <source>
        <dbReference type="ARBA" id="ARBA00022884"/>
    </source>
</evidence>
<dbReference type="GO" id="GO:0097525">
    <property type="term" value="C:spliceosomal snRNP complex"/>
    <property type="evidence" value="ECO:0007669"/>
    <property type="project" value="UniProtKB-ARBA"/>
</dbReference>
<comment type="similarity">
    <text evidence="2 9">Belongs to the snRNP Sm proteins family.</text>
</comment>
<keyword evidence="3 9" id="KW-0507">mRNA processing</keyword>
<keyword evidence="7 9" id="KW-0539">Nucleus</keyword>
<dbReference type="InterPro" id="IPR001163">
    <property type="entry name" value="Sm_dom_euk/arc"/>
</dbReference>
<dbReference type="InterPro" id="IPR010920">
    <property type="entry name" value="LSM_dom_sf"/>
</dbReference>
<name>A0AA43QIK9_9LECA</name>
<comment type="function">
    <text evidence="9">Binds specifically to the 3'-terminal U-tract of U6 snRNA.</text>
</comment>
<dbReference type="GO" id="GO:0003723">
    <property type="term" value="F:RNA binding"/>
    <property type="evidence" value="ECO:0007669"/>
    <property type="project" value="UniProtKB-KW"/>
</dbReference>
<evidence type="ECO:0000256" key="3">
    <source>
        <dbReference type="ARBA" id="ARBA00022664"/>
    </source>
</evidence>
<dbReference type="Pfam" id="PF01423">
    <property type="entry name" value="LSM"/>
    <property type="match status" value="1"/>
</dbReference>
<dbReference type="InterPro" id="IPR047575">
    <property type="entry name" value="Sm"/>
</dbReference>
<evidence type="ECO:0000256" key="2">
    <source>
        <dbReference type="ARBA" id="ARBA00006850"/>
    </source>
</evidence>
<dbReference type="PROSITE" id="PS52002">
    <property type="entry name" value="SM"/>
    <property type="match status" value="1"/>
</dbReference>
<protein>
    <recommendedName>
        <fullName evidence="9">LSM complex subunit LSM4</fullName>
    </recommendedName>
</protein>
<evidence type="ECO:0000256" key="9">
    <source>
        <dbReference type="RuleBase" id="RU365049"/>
    </source>
</evidence>
<evidence type="ECO:0000256" key="6">
    <source>
        <dbReference type="ARBA" id="ARBA00023187"/>
    </source>
</evidence>
<comment type="subunit">
    <text evidence="9">LSm subunits form a heteromer with a doughnut shape.</text>
</comment>
<evidence type="ECO:0000256" key="8">
    <source>
        <dbReference type="ARBA" id="ARBA00023274"/>
    </source>
</evidence>
<reference evidence="11" key="1">
    <citation type="journal article" date="2023" name="Genome Biol. Evol.">
        <title>First Whole Genome Sequence and Flow Cytometry Genome Size Data for the Lichen-Forming Fungus Ramalina farinacea (Ascomycota).</title>
        <authorList>
            <person name="Llewellyn T."/>
            <person name="Mian S."/>
            <person name="Hill R."/>
            <person name="Leitch I.J."/>
            <person name="Gaya E."/>
        </authorList>
    </citation>
    <scope>NUCLEOTIDE SEQUENCE</scope>
    <source>
        <strain evidence="11">LIQ254RAFAR</strain>
    </source>
</reference>
<accession>A0AA43QIK9</accession>
<dbReference type="PANTHER" id="PTHR23338">
    <property type="entry name" value="SMALL NUCLEAR RIBONUCLEOPROTEIN SM"/>
    <property type="match status" value="1"/>
</dbReference>
<evidence type="ECO:0000256" key="7">
    <source>
        <dbReference type="ARBA" id="ARBA00023242"/>
    </source>
</evidence>
<gene>
    <name evidence="9" type="primary">LSM4</name>
    <name evidence="11" type="ORF">OHK93_000500</name>
</gene>
<dbReference type="InterPro" id="IPR027141">
    <property type="entry name" value="LSm4/Sm_D1/D3"/>
</dbReference>
<dbReference type="CDD" id="cd01723">
    <property type="entry name" value="LSm4"/>
    <property type="match status" value="1"/>
</dbReference>
<feature type="domain" description="Sm" evidence="10">
    <location>
        <begin position="2"/>
        <end position="75"/>
    </location>
</feature>
<keyword evidence="8 9" id="KW-0687">Ribonucleoprotein</keyword>
<evidence type="ECO:0000313" key="12">
    <source>
        <dbReference type="Proteomes" id="UP001161017"/>
    </source>
</evidence>
<keyword evidence="6 9" id="KW-0508">mRNA splicing</keyword>
<proteinExistence type="inferred from homology"/>
<dbReference type="GO" id="GO:0000398">
    <property type="term" value="P:mRNA splicing, via spliceosome"/>
    <property type="evidence" value="ECO:0007669"/>
    <property type="project" value="InterPro"/>
</dbReference>
<sequence>MLPLGLLNAAQGHPMLVELKNGETLNGHLVNCDTWMNLTLKEVVQTSPEGDKFFRLPEVYVRGNNTSNKVSLQVAEEVVELAGANMAAEAIVGEVAEGLAEEGEGEAGAELSLANSRTADNGLRNSV</sequence>
<dbReference type="EMBL" id="JAPUFD010000001">
    <property type="protein sequence ID" value="MDI1485363.1"/>
    <property type="molecule type" value="Genomic_DNA"/>
</dbReference>
<dbReference type="SUPFAM" id="SSF50182">
    <property type="entry name" value="Sm-like ribonucleoproteins"/>
    <property type="match status" value="1"/>
</dbReference>
<evidence type="ECO:0000313" key="11">
    <source>
        <dbReference type="EMBL" id="MDI1485363.1"/>
    </source>
</evidence>
<dbReference type="InterPro" id="IPR034101">
    <property type="entry name" value="Lsm4"/>
</dbReference>
<dbReference type="AlphaFoldDB" id="A0AA43QIK9"/>
<keyword evidence="4 9" id="KW-0747">Spliceosome</keyword>
<comment type="caution">
    <text evidence="11">The sequence shown here is derived from an EMBL/GenBank/DDBJ whole genome shotgun (WGS) entry which is preliminary data.</text>
</comment>
<evidence type="ECO:0000256" key="1">
    <source>
        <dbReference type="ARBA" id="ARBA00004123"/>
    </source>
</evidence>
<evidence type="ECO:0000259" key="10">
    <source>
        <dbReference type="PROSITE" id="PS52002"/>
    </source>
</evidence>
<keyword evidence="5 9" id="KW-0694">RNA-binding</keyword>
<comment type="subcellular location">
    <subcellularLocation>
        <location evidence="1 9">Nucleus</location>
    </subcellularLocation>
</comment>
<evidence type="ECO:0000256" key="4">
    <source>
        <dbReference type="ARBA" id="ARBA00022728"/>
    </source>
</evidence>